<evidence type="ECO:0008006" key="3">
    <source>
        <dbReference type="Google" id="ProtNLM"/>
    </source>
</evidence>
<dbReference type="Gene3D" id="3.30.420.10">
    <property type="entry name" value="Ribonuclease H-like superfamily/Ribonuclease H"/>
    <property type="match status" value="1"/>
</dbReference>
<comment type="caution">
    <text evidence="1">The sequence shown here is derived from an EMBL/GenBank/DDBJ whole genome shotgun (WGS) entry which is preliminary data.</text>
</comment>
<evidence type="ECO:0000313" key="2">
    <source>
        <dbReference type="Proteomes" id="UP000663823"/>
    </source>
</evidence>
<proteinExistence type="predicted"/>
<organism evidence="1 2">
    <name type="scientific">Rotaria sordida</name>
    <dbReference type="NCBI Taxonomy" id="392033"/>
    <lineage>
        <taxon>Eukaryota</taxon>
        <taxon>Metazoa</taxon>
        <taxon>Spiralia</taxon>
        <taxon>Gnathifera</taxon>
        <taxon>Rotifera</taxon>
        <taxon>Eurotatoria</taxon>
        <taxon>Bdelloidea</taxon>
        <taxon>Philodinida</taxon>
        <taxon>Philodinidae</taxon>
        <taxon>Rotaria</taxon>
    </lineage>
</organism>
<sequence length="116" mass="13426">MTINTIYGKDEAPAHSSKAVRSWLNKVFDGRWIGRGGLISWTPRSSDLTSLDFYLWGHLETNVYKTPVQALDDLKTRITKEIEIIKKETLRDVFSEIVKRLNFCIEVKGSTFEQYL</sequence>
<gene>
    <name evidence="1" type="ORF">OTI717_LOCUS28642</name>
</gene>
<accession>A0A819NDH5</accession>
<reference evidence="1" key="1">
    <citation type="submission" date="2021-02" db="EMBL/GenBank/DDBJ databases">
        <authorList>
            <person name="Nowell W R."/>
        </authorList>
    </citation>
    <scope>NUCLEOTIDE SEQUENCE</scope>
</reference>
<dbReference type="PANTHER" id="PTHR47326">
    <property type="entry name" value="TRANSPOSABLE ELEMENT TC3 TRANSPOSASE-LIKE PROTEIN"/>
    <property type="match status" value="1"/>
</dbReference>
<name>A0A819NDH5_9BILA</name>
<dbReference type="PANTHER" id="PTHR47326:SF1">
    <property type="entry name" value="HTH PSQ-TYPE DOMAIN-CONTAINING PROTEIN"/>
    <property type="match status" value="1"/>
</dbReference>
<dbReference type="GO" id="GO:0003676">
    <property type="term" value="F:nucleic acid binding"/>
    <property type="evidence" value="ECO:0007669"/>
    <property type="project" value="InterPro"/>
</dbReference>
<dbReference type="Proteomes" id="UP000663823">
    <property type="component" value="Unassembled WGS sequence"/>
</dbReference>
<evidence type="ECO:0000313" key="1">
    <source>
        <dbReference type="EMBL" id="CAF3994120.1"/>
    </source>
</evidence>
<dbReference type="InterPro" id="IPR036397">
    <property type="entry name" value="RNaseH_sf"/>
</dbReference>
<dbReference type="EMBL" id="CAJOAX010006879">
    <property type="protein sequence ID" value="CAF3994120.1"/>
    <property type="molecule type" value="Genomic_DNA"/>
</dbReference>
<protein>
    <recommendedName>
        <fullName evidence="3">Transposase</fullName>
    </recommendedName>
</protein>
<dbReference type="AlphaFoldDB" id="A0A819NDH5"/>